<proteinExistence type="predicted"/>
<comment type="caution">
    <text evidence="2">The sequence shown here is derived from an EMBL/GenBank/DDBJ whole genome shotgun (WGS) entry which is preliminary data.</text>
</comment>
<evidence type="ECO:0000313" key="3">
    <source>
        <dbReference type="Proteomes" id="UP000244223"/>
    </source>
</evidence>
<name>A0A2T5IWM5_9GAMM</name>
<dbReference type="InterPro" id="IPR004919">
    <property type="entry name" value="GmrSD_N"/>
</dbReference>
<sequence>MLTLEDVAAWQVDDLTTKVRAVLPALQRGAVWKPAQTEKLWDSLMRGFPIGAFLLSKYNEERYGKADMKLGTCEDPEFHLLDGQQRATAIALGFYDIWKPSFAENRINGPAIWLDLATPPENDDRDFIFRVITRSHPWGYKFKTPEERLSYASMTCALNAYKTASPELKSLKTSDIPLSHVWPWDAEAPIPLAFLINAIKVGGDIIKNLRQELNQLPFWSKNTAILANNEPLRDKLESIFDAKNTKLKSRLDFIINILKNICSPEEKGITVQLLPSHDNPESHDEHIDPIETLFVRINSSGTRLEGEELMYSLLKSAWRDAPQAIGKLQPNNKQWVSPARLALLITRMNLIKNDLCKSSDDREFQNLPPVLPDIARFRRIMHQANHIESMKAFVAGDLSSLWKDASELVMMNCVKPTNTDYRLPPALAADFASGSAGNELLLLLMTWLFRLQINGSSLNKLTIKQRKRTLGFLVSMSWFSQDIGRCIKRLWPILMTLPPNQLPEFFNSERFQCLLPADEKSGLIMLPLVTPDNLKKLIENRITSGSNGYPGINNINSDCFSSCKTWENYTQRLSPYEPGIDGFNKLPIHMREWLSGLPLDPTEREVEIGNSEIRADAAELRRHAWRLFLDRLWYMKKIVDYAQRDYLVRWFPDFDPTQPGQMEDINRPWDYDHIHAAYFIAGRHNIPGLIREWHQSIGNLRCWPLDLNRADQHCTPIDKLGDDIEIEENLHNYGFQNAANLRTASFIDDSDDWQHWQHSVADDCAGNYLASDQYHENRVALIKAICFRFCRLYENWYKQLDIGRFAKIS</sequence>
<organism evidence="2 3">
    <name type="scientific">Agitococcus lubricus</name>
    <dbReference type="NCBI Taxonomy" id="1077255"/>
    <lineage>
        <taxon>Bacteria</taxon>
        <taxon>Pseudomonadati</taxon>
        <taxon>Pseudomonadota</taxon>
        <taxon>Gammaproteobacteria</taxon>
        <taxon>Moraxellales</taxon>
        <taxon>Moraxellaceae</taxon>
        <taxon>Agitococcus</taxon>
    </lineage>
</organism>
<protein>
    <submittedName>
        <fullName evidence="2">Uncharacterized protein DUF262</fullName>
    </submittedName>
</protein>
<evidence type="ECO:0000313" key="2">
    <source>
        <dbReference type="EMBL" id="PTQ88239.1"/>
    </source>
</evidence>
<dbReference type="PANTHER" id="PTHR37292:SF2">
    <property type="entry name" value="DUF262 DOMAIN-CONTAINING PROTEIN"/>
    <property type="match status" value="1"/>
</dbReference>
<keyword evidence="3" id="KW-1185">Reference proteome</keyword>
<dbReference type="PANTHER" id="PTHR37292">
    <property type="entry name" value="VNG6097C"/>
    <property type="match status" value="1"/>
</dbReference>
<dbReference type="AlphaFoldDB" id="A0A2T5IWM5"/>
<feature type="domain" description="GmrSD restriction endonucleases N-terminal" evidence="1">
    <location>
        <begin position="18"/>
        <end position="313"/>
    </location>
</feature>
<gene>
    <name evidence="2" type="ORF">C8N29_1135</name>
</gene>
<dbReference type="Pfam" id="PF03235">
    <property type="entry name" value="GmrSD_N"/>
    <property type="match status" value="1"/>
</dbReference>
<evidence type="ECO:0000259" key="1">
    <source>
        <dbReference type="Pfam" id="PF03235"/>
    </source>
</evidence>
<accession>A0A2T5IWM5</accession>
<reference evidence="2 3" key="1">
    <citation type="submission" date="2018-04" db="EMBL/GenBank/DDBJ databases">
        <title>Genomic Encyclopedia of Archaeal and Bacterial Type Strains, Phase II (KMG-II): from individual species to whole genera.</title>
        <authorList>
            <person name="Goeker M."/>
        </authorList>
    </citation>
    <scope>NUCLEOTIDE SEQUENCE [LARGE SCALE GENOMIC DNA]</scope>
    <source>
        <strain evidence="2 3">DSM 5822</strain>
    </source>
</reference>
<dbReference type="EMBL" id="QAON01000013">
    <property type="protein sequence ID" value="PTQ88239.1"/>
    <property type="molecule type" value="Genomic_DNA"/>
</dbReference>
<dbReference type="Proteomes" id="UP000244223">
    <property type="component" value="Unassembled WGS sequence"/>
</dbReference>